<evidence type="ECO:0000313" key="1">
    <source>
        <dbReference type="EMBL" id="KAK7368794.1"/>
    </source>
</evidence>
<keyword evidence="2" id="KW-1185">Reference proteome</keyword>
<comment type="caution">
    <text evidence="1">The sequence shown here is derived from an EMBL/GenBank/DDBJ whole genome shotgun (WGS) entry which is preliminary data.</text>
</comment>
<dbReference type="EMBL" id="JAYMYR010000004">
    <property type="protein sequence ID" value="KAK7368794.1"/>
    <property type="molecule type" value="Genomic_DNA"/>
</dbReference>
<dbReference type="AlphaFoldDB" id="A0AAN9REY9"/>
<name>A0AAN9REY9_PHACN</name>
<accession>A0AAN9REY9</accession>
<sequence length="113" mass="12707">MQSLLFGRSHMLIFISSSSRSRVSSCFSRADNPISASSTNFSACDWSRKREGYVKKHGEVLSFLELDDTPQCTVRHQTYVPIRPLKAFVALVDEMGEGEWARGPFTANQFVSL</sequence>
<reference evidence="1 2" key="1">
    <citation type="submission" date="2024-01" db="EMBL/GenBank/DDBJ databases">
        <title>The genomes of 5 underutilized Papilionoideae crops provide insights into root nodulation and disease resistanc.</title>
        <authorList>
            <person name="Jiang F."/>
        </authorList>
    </citation>
    <scope>NUCLEOTIDE SEQUENCE [LARGE SCALE GENOMIC DNA]</scope>
    <source>
        <strain evidence="1">JINMINGXINNONG_FW02</strain>
        <tissue evidence="1">Leaves</tissue>
    </source>
</reference>
<gene>
    <name evidence="1" type="ORF">VNO80_10824</name>
</gene>
<dbReference type="Proteomes" id="UP001374584">
    <property type="component" value="Unassembled WGS sequence"/>
</dbReference>
<protein>
    <submittedName>
        <fullName evidence="1">Uncharacterized protein</fullName>
    </submittedName>
</protein>
<proteinExistence type="predicted"/>
<evidence type="ECO:0000313" key="2">
    <source>
        <dbReference type="Proteomes" id="UP001374584"/>
    </source>
</evidence>
<organism evidence="1 2">
    <name type="scientific">Phaseolus coccineus</name>
    <name type="common">Scarlet runner bean</name>
    <name type="synonym">Phaseolus multiflorus</name>
    <dbReference type="NCBI Taxonomy" id="3886"/>
    <lineage>
        <taxon>Eukaryota</taxon>
        <taxon>Viridiplantae</taxon>
        <taxon>Streptophyta</taxon>
        <taxon>Embryophyta</taxon>
        <taxon>Tracheophyta</taxon>
        <taxon>Spermatophyta</taxon>
        <taxon>Magnoliopsida</taxon>
        <taxon>eudicotyledons</taxon>
        <taxon>Gunneridae</taxon>
        <taxon>Pentapetalae</taxon>
        <taxon>rosids</taxon>
        <taxon>fabids</taxon>
        <taxon>Fabales</taxon>
        <taxon>Fabaceae</taxon>
        <taxon>Papilionoideae</taxon>
        <taxon>50 kb inversion clade</taxon>
        <taxon>NPAAA clade</taxon>
        <taxon>indigoferoid/millettioid clade</taxon>
        <taxon>Phaseoleae</taxon>
        <taxon>Phaseolus</taxon>
    </lineage>
</organism>